<protein>
    <recommendedName>
        <fullName evidence="2">AB hydrolase-1 domain-containing protein</fullName>
    </recommendedName>
</protein>
<evidence type="ECO:0000259" key="2">
    <source>
        <dbReference type="Pfam" id="PF00561"/>
    </source>
</evidence>
<accession>A0A1D2AF04</accession>
<dbReference type="InterPro" id="IPR000073">
    <property type="entry name" value="AB_hydrolase_1"/>
</dbReference>
<dbReference type="Pfam" id="PF00561">
    <property type="entry name" value="Abhydrolase_1"/>
    <property type="match status" value="1"/>
</dbReference>
<dbReference type="EMBL" id="GDKF01000842">
    <property type="protein sequence ID" value="JAT77780.1"/>
    <property type="molecule type" value="Transcribed_RNA"/>
</dbReference>
<dbReference type="InterPro" id="IPR052920">
    <property type="entry name" value="DNA-binding_regulatory"/>
</dbReference>
<dbReference type="Pfam" id="PF02809">
    <property type="entry name" value="UIM"/>
    <property type="match status" value="2"/>
</dbReference>
<name>A0A1D2AF04_AUXPR</name>
<evidence type="ECO:0000313" key="3">
    <source>
        <dbReference type="EMBL" id="JAT77780.1"/>
    </source>
</evidence>
<evidence type="ECO:0000256" key="1">
    <source>
        <dbReference type="SAM" id="MobiDB-lite"/>
    </source>
</evidence>
<dbReference type="Gene3D" id="3.40.50.1820">
    <property type="entry name" value="alpha/beta hydrolase"/>
    <property type="match status" value="1"/>
</dbReference>
<dbReference type="InterPro" id="IPR029058">
    <property type="entry name" value="AB_hydrolase_fold"/>
</dbReference>
<sequence length="469" mass="49865">MSGLTGVWDQLVDAVCRPPRDDSYTDEDLVGGQRASFRLGKARYYRQDLELHNERGERLLCSHFRPCIVASKDGRLPVVVYCHCNSGSRRDAEEIIYHFLPRHVTVFSLDFSGSGRSQGEWVTLGAREVDDVATAVRYLRDEGSALTIGLWGRSMGSVASMLYARADPSIAGLVLDSPFARLRDLMLELGSSDDSLRMPRAIAKVALAVLKRSVRRRAGFSIDDVAPVEAVPAVQCPALFGHGAEDTFVSAEHSRRLVRAYGGEARLRLFDGDHNSVRPDDFYEEAVGFMLSALRVEELLGFDVFLMDPAAAGAALSSGAGAPRARRLGRGGAAGGGGPTAAAAELAADEEDDALAAALALSMQEHRAGRDAGALPLSEEAELALAVELSLQTSLLVRCTEPEPEDERGASPPTSPVAQRSAAQHAYKEEAAVRAVVGSGEGAAGSPPPPPKQEHVEDGPGSAGPQQAS</sequence>
<dbReference type="PANTHER" id="PTHR43358">
    <property type="entry name" value="ALPHA/BETA-HYDROLASE"/>
    <property type="match status" value="1"/>
</dbReference>
<gene>
    <name evidence="3" type="ORF">g.34873</name>
</gene>
<feature type="domain" description="AB hydrolase-1" evidence="2">
    <location>
        <begin position="77"/>
        <end position="190"/>
    </location>
</feature>
<organism evidence="3">
    <name type="scientific">Auxenochlorella protothecoides</name>
    <name type="common">Green microalga</name>
    <name type="synonym">Chlorella protothecoides</name>
    <dbReference type="NCBI Taxonomy" id="3075"/>
    <lineage>
        <taxon>Eukaryota</taxon>
        <taxon>Viridiplantae</taxon>
        <taxon>Chlorophyta</taxon>
        <taxon>core chlorophytes</taxon>
        <taxon>Trebouxiophyceae</taxon>
        <taxon>Chlorellales</taxon>
        <taxon>Chlorellaceae</taxon>
        <taxon>Auxenochlorella</taxon>
    </lineage>
</organism>
<dbReference type="PANTHER" id="PTHR43358:SF4">
    <property type="entry name" value="ALPHA_BETA HYDROLASE FOLD-1 DOMAIN-CONTAINING PROTEIN"/>
    <property type="match status" value="1"/>
</dbReference>
<reference evidence="3" key="1">
    <citation type="submission" date="2015-08" db="EMBL/GenBank/DDBJ databases">
        <authorList>
            <person name="Babu N.S."/>
            <person name="Beckwith C.J."/>
            <person name="Beseler K.G."/>
            <person name="Brison A."/>
            <person name="Carone J.V."/>
            <person name="Caskin T.P."/>
            <person name="Diamond M."/>
            <person name="Durham M.E."/>
            <person name="Foxe J.M."/>
            <person name="Go M."/>
            <person name="Henderson B.A."/>
            <person name="Jones I.B."/>
            <person name="McGettigan J.A."/>
            <person name="Micheletti S.J."/>
            <person name="Nasrallah M.E."/>
            <person name="Ortiz D."/>
            <person name="Piller C.R."/>
            <person name="Privatt S.R."/>
            <person name="Schneider S.L."/>
            <person name="Sharp S."/>
            <person name="Smith T.C."/>
            <person name="Stanton J.D."/>
            <person name="Ullery H.E."/>
            <person name="Wilson R.J."/>
            <person name="Serrano M.G."/>
            <person name="Buck G."/>
            <person name="Lee V."/>
            <person name="Wang Y."/>
            <person name="Carvalho R."/>
            <person name="Voegtly L."/>
            <person name="Shi R."/>
            <person name="Duckworth R."/>
            <person name="Johnson A."/>
            <person name="Loviza R."/>
            <person name="Walstead R."/>
            <person name="Shah Z."/>
            <person name="Kiflezghi M."/>
            <person name="Wade K."/>
            <person name="Ball S.L."/>
            <person name="Bradley K.W."/>
            <person name="Asai D.J."/>
            <person name="Bowman C.A."/>
            <person name="Russell D.A."/>
            <person name="Pope W.H."/>
            <person name="Jacobs-Sera D."/>
            <person name="Hendrix R.W."/>
            <person name="Hatfull G.F."/>
        </authorList>
    </citation>
    <scope>NUCLEOTIDE SEQUENCE</scope>
</reference>
<dbReference type="PROSITE" id="PS50330">
    <property type="entry name" value="UIM"/>
    <property type="match status" value="1"/>
</dbReference>
<dbReference type="SMART" id="SM00726">
    <property type="entry name" value="UIM"/>
    <property type="match status" value="2"/>
</dbReference>
<proteinExistence type="predicted"/>
<dbReference type="SUPFAM" id="SSF53474">
    <property type="entry name" value="alpha/beta-Hydrolases"/>
    <property type="match status" value="1"/>
</dbReference>
<feature type="region of interest" description="Disordered" evidence="1">
    <location>
        <begin position="399"/>
        <end position="469"/>
    </location>
</feature>
<dbReference type="InterPro" id="IPR003903">
    <property type="entry name" value="UIM_dom"/>
</dbReference>
<dbReference type="AlphaFoldDB" id="A0A1D2AF04"/>